<dbReference type="FunCoup" id="A0A0J6ZRT4">
    <property type="interactions" value="6"/>
</dbReference>
<dbReference type="SUPFAM" id="SSF53756">
    <property type="entry name" value="UDP-Glycosyltransferase/glycogen phosphorylase"/>
    <property type="match status" value="1"/>
</dbReference>
<evidence type="ECO:0000313" key="3">
    <source>
        <dbReference type="EMBL" id="KMO87666.1"/>
    </source>
</evidence>
<dbReference type="Proteomes" id="UP000036503">
    <property type="component" value="Unassembled WGS sequence"/>
</dbReference>
<evidence type="ECO:0008006" key="5">
    <source>
        <dbReference type="Google" id="ProtNLM"/>
    </source>
</evidence>
<dbReference type="PANTHER" id="PTHR45947">
    <property type="entry name" value="SULFOQUINOVOSYL TRANSFERASE SQD2"/>
    <property type="match status" value="1"/>
</dbReference>
<evidence type="ECO:0000259" key="2">
    <source>
        <dbReference type="Pfam" id="PF13477"/>
    </source>
</evidence>
<dbReference type="PANTHER" id="PTHR45947:SF3">
    <property type="entry name" value="SULFOQUINOVOSYL TRANSFERASE SQD2"/>
    <property type="match status" value="1"/>
</dbReference>
<dbReference type="Gene3D" id="3.40.50.2000">
    <property type="entry name" value="Glycogen Phosphorylase B"/>
    <property type="match status" value="2"/>
</dbReference>
<evidence type="ECO:0000259" key="1">
    <source>
        <dbReference type="Pfam" id="PF00534"/>
    </source>
</evidence>
<dbReference type="PATRIC" id="fig|1122219.3.peg.1188"/>
<dbReference type="CDD" id="cd03808">
    <property type="entry name" value="GT4_CapM-like"/>
    <property type="match status" value="1"/>
</dbReference>
<dbReference type="InterPro" id="IPR050194">
    <property type="entry name" value="Glycosyltransferase_grp1"/>
</dbReference>
<dbReference type="InterPro" id="IPR001296">
    <property type="entry name" value="Glyco_trans_1"/>
</dbReference>
<feature type="domain" description="Glycosyltransferase subfamily 4-like N-terminal" evidence="2">
    <location>
        <begin position="15"/>
        <end position="155"/>
    </location>
</feature>
<reference evidence="3 4" key="1">
    <citation type="submission" date="2015-06" db="EMBL/GenBank/DDBJ databases">
        <title>Draft genome sequence of beer spoilage bacterium Megasphaera cerevisiae type strain 20462.</title>
        <authorList>
            <person name="Kutumbaka K."/>
            <person name="Pasmowitz J."/>
            <person name="Mategko J."/>
            <person name="Reyes D."/>
            <person name="Friedrich A."/>
            <person name="Han S."/>
            <person name="Martens-Habbena W."/>
            <person name="Neal-McKinney J."/>
            <person name="Janagama H.K."/>
            <person name="Nadala C."/>
            <person name="Samadpour M."/>
        </authorList>
    </citation>
    <scope>NUCLEOTIDE SEQUENCE [LARGE SCALE GENOMIC DNA]</scope>
    <source>
        <strain evidence="3 4">DSM 20462</strain>
    </source>
</reference>
<dbReference type="InParanoid" id="A0A0J6ZRT4"/>
<keyword evidence="4" id="KW-1185">Reference proteome</keyword>
<gene>
    <name evidence="3" type="ORF">AB840_01880</name>
</gene>
<organism evidence="3 4">
    <name type="scientific">Megasphaera cerevisiae DSM 20462</name>
    <dbReference type="NCBI Taxonomy" id="1122219"/>
    <lineage>
        <taxon>Bacteria</taxon>
        <taxon>Bacillati</taxon>
        <taxon>Bacillota</taxon>
        <taxon>Negativicutes</taxon>
        <taxon>Veillonellales</taxon>
        <taxon>Veillonellaceae</taxon>
        <taxon>Megasphaera</taxon>
    </lineage>
</organism>
<dbReference type="AlphaFoldDB" id="A0A0J6ZRT4"/>
<sequence>MKRALLIASVASMIEQFNMNNIQLLQNGGYEVHVAANFICGNTCSDEQVESLKKRFKEKHVYYYQIDFIRNPFKVLQNYNAYNELKKIEKNCHYDLIHCHSPIGGLLGRFVFRKCNGTTIIYTAHGFHFYKGAPLLNWLLYYPVERICAHYTDILITINHEDYQRAKHFTLHDGGKVYYVSGVGIDTHQINEININRETKCKELGISPDTFIILSVGELNKNKNHEIALKAVAKLKNKNFVYLICGQGDQLRHLKVLSQKLGINDQVIFLGYRFDVFEIYKIADVFLFPSFREGLPVAVMEAMAAGLPIVCSDIRGNNDLILNEKNGYLVYSKNINAFTDSINILMNNKKMQIVMGQYSKQLASSYDKKCIMKLMYDIYFRK</sequence>
<accession>A0A0J6ZRT4</accession>
<comment type="caution">
    <text evidence="3">The sequence shown here is derived from an EMBL/GenBank/DDBJ whole genome shotgun (WGS) entry which is preliminary data.</text>
</comment>
<name>A0A0J6ZRT4_9FIRM</name>
<dbReference type="EMBL" id="LEKT01000003">
    <property type="protein sequence ID" value="KMO87666.1"/>
    <property type="molecule type" value="Genomic_DNA"/>
</dbReference>
<dbReference type="InterPro" id="IPR028098">
    <property type="entry name" value="Glyco_trans_4-like_N"/>
</dbReference>
<dbReference type="RefSeq" id="WP_048513121.1">
    <property type="nucleotide sequence ID" value="NZ_FUXD01000034.1"/>
</dbReference>
<dbReference type="Pfam" id="PF13477">
    <property type="entry name" value="Glyco_trans_4_2"/>
    <property type="match status" value="1"/>
</dbReference>
<proteinExistence type="predicted"/>
<feature type="domain" description="Glycosyl transferase family 1" evidence="1">
    <location>
        <begin position="197"/>
        <end position="361"/>
    </location>
</feature>
<dbReference type="GO" id="GO:0016757">
    <property type="term" value="F:glycosyltransferase activity"/>
    <property type="evidence" value="ECO:0007669"/>
    <property type="project" value="InterPro"/>
</dbReference>
<protein>
    <recommendedName>
        <fullName evidence="5">Glycosyl transferase family 1</fullName>
    </recommendedName>
</protein>
<dbReference type="Pfam" id="PF00534">
    <property type="entry name" value="Glycos_transf_1"/>
    <property type="match status" value="1"/>
</dbReference>
<evidence type="ECO:0000313" key="4">
    <source>
        <dbReference type="Proteomes" id="UP000036503"/>
    </source>
</evidence>